<dbReference type="InterPro" id="IPR020094">
    <property type="entry name" value="TruA/RsuA/RluB/E/F_N"/>
</dbReference>
<protein>
    <recommendedName>
        <fullName evidence="8">Pseudouridine synthase</fullName>
        <ecNumber evidence="8">5.4.99.-</ecNumber>
    </recommendedName>
</protein>
<dbReference type="PROSITE" id="PS01149">
    <property type="entry name" value="PSI_RSU"/>
    <property type="match status" value="1"/>
</dbReference>
<evidence type="ECO:0000256" key="8">
    <source>
        <dbReference type="RuleBase" id="RU003887"/>
    </source>
</evidence>
<keyword evidence="12" id="KW-1185">Reference proteome</keyword>
<evidence type="ECO:0000313" key="11">
    <source>
        <dbReference type="EMBL" id="SFO16761.1"/>
    </source>
</evidence>
<dbReference type="CDD" id="cd02556">
    <property type="entry name" value="PseudoU_synth_RluB"/>
    <property type="match status" value="1"/>
</dbReference>
<dbReference type="Gene3D" id="3.30.70.1560">
    <property type="entry name" value="Alpha-L RNA-binding motif"/>
    <property type="match status" value="1"/>
</dbReference>
<dbReference type="InterPro" id="IPR018496">
    <property type="entry name" value="PsdUridine_synth_RsuA/RluB_CS"/>
</dbReference>
<evidence type="ECO:0000256" key="2">
    <source>
        <dbReference type="ARBA" id="ARBA00022552"/>
    </source>
</evidence>
<comment type="function">
    <text evidence="6">Responsible for synthesis of pseudouridine from uracil-2605 in 23S ribosomal RNA.</text>
</comment>
<dbReference type="OrthoDB" id="9807213at2"/>
<feature type="region of interest" description="Disordered" evidence="9">
    <location>
        <begin position="1"/>
        <end position="43"/>
    </location>
</feature>
<dbReference type="FunFam" id="3.10.290.10:FF:000003">
    <property type="entry name" value="Pseudouridine synthase"/>
    <property type="match status" value="1"/>
</dbReference>
<dbReference type="GO" id="GO:0003723">
    <property type="term" value="F:RNA binding"/>
    <property type="evidence" value="ECO:0007669"/>
    <property type="project" value="UniProtKB-KW"/>
</dbReference>
<dbReference type="NCBIfam" id="TIGR00093">
    <property type="entry name" value="pseudouridine synthase"/>
    <property type="match status" value="1"/>
</dbReference>
<evidence type="ECO:0000256" key="4">
    <source>
        <dbReference type="ARBA" id="ARBA00023235"/>
    </source>
</evidence>
<evidence type="ECO:0000256" key="7">
    <source>
        <dbReference type="PROSITE-ProRule" id="PRU00182"/>
    </source>
</evidence>
<dbReference type="GO" id="GO:0000455">
    <property type="term" value="P:enzyme-directed rRNA pseudouridine synthesis"/>
    <property type="evidence" value="ECO:0007669"/>
    <property type="project" value="UniProtKB-ARBA"/>
</dbReference>
<dbReference type="GO" id="GO:0160139">
    <property type="term" value="F:23S rRNA pseudouridine(2605) synthase activity"/>
    <property type="evidence" value="ECO:0007669"/>
    <property type="project" value="UniProtKB-EC"/>
</dbReference>
<dbReference type="EC" id="5.4.99.-" evidence="8"/>
<dbReference type="STRING" id="1266925.GCA_000619905_02720"/>
<sequence>MKTRPQKPTKHSKPSKPPKSPIRPKLARSPEAITKKKPALAGASADSAVAPAITQKLHKVLAQAGLGSRREMEELIVAGKATINGKIANIGDRVGPEDVVRVGKRVIHFRSGGRLPRVMLYHKPEGEIVSRDDPQDRPSVFDKLPQLQSSKWIAIGRLDYNTSGLLIFTTDGDLANRLMHPRFEVEREYAVRIMGRLSPEVAERLTTGVELEDGPAKFDYLSDEGGEGSNHWYRVILKEGRNREVRRMFEAAGMTVSRLMRVRFGPINLPPRLKRGKWMELDETEIKRLLALVT</sequence>
<dbReference type="EMBL" id="FOVJ01000009">
    <property type="protein sequence ID" value="SFO16761.1"/>
    <property type="molecule type" value="Genomic_DNA"/>
</dbReference>
<accession>A0A1I5F0C9</accession>
<dbReference type="SUPFAM" id="SSF55120">
    <property type="entry name" value="Pseudouridine synthase"/>
    <property type="match status" value="1"/>
</dbReference>
<dbReference type="SUPFAM" id="SSF55174">
    <property type="entry name" value="Alpha-L RNA-binding motif"/>
    <property type="match status" value="1"/>
</dbReference>
<evidence type="ECO:0000256" key="6">
    <source>
        <dbReference type="ARBA" id="ARBA00037383"/>
    </source>
</evidence>
<feature type="compositionally biased region" description="Basic residues" evidence="9">
    <location>
        <begin position="1"/>
        <end position="16"/>
    </location>
</feature>
<dbReference type="FunFam" id="3.30.70.1560:FF:000001">
    <property type="entry name" value="Pseudouridine synthase"/>
    <property type="match status" value="1"/>
</dbReference>
<dbReference type="InterPro" id="IPR006145">
    <property type="entry name" value="PsdUridine_synth_RsuA/RluA"/>
</dbReference>
<evidence type="ECO:0000256" key="9">
    <source>
        <dbReference type="SAM" id="MobiDB-lite"/>
    </source>
</evidence>
<dbReference type="InterPro" id="IPR002942">
    <property type="entry name" value="S4_RNA-bd"/>
</dbReference>
<dbReference type="Proteomes" id="UP000183107">
    <property type="component" value="Unassembled WGS sequence"/>
</dbReference>
<dbReference type="RefSeq" id="WP_083396802.1">
    <property type="nucleotide sequence ID" value="NZ_FOVJ01000009.1"/>
</dbReference>
<evidence type="ECO:0000256" key="3">
    <source>
        <dbReference type="ARBA" id="ARBA00022884"/>
    </source>
</evidence>
<comment type="catalytic activity">
    <reaction evidence="5">
        <text>uridine(2605) in 23S rRNA = pseudouridine(2605) in 23S rRNA</text>
        <dbReference type="Rhea" id="RHEA:42520"/>
        <dbReference type="Rhea" id="RHEA-COMP:10095"/>
        <dbReference type="Rhea" id="RHEA-COMP:10096"/>
        <dbReference type="ChEBI" id="CHEBI:65314"/>
        <dbReference type="ChEBI" id="CHEBI:65315"/>
        <dbReference type="EC" id="5.4.99.22"/>
    </reaction>
</comment>
<dbReference type="GO" id="GO:0005829">
    <property type="term" value="C:cytosol"/>
    <property type="evidence" value="ECO:0007669"/>
    <property type="project" value="UniProtKB-ARBA"/>
</dbReference>
<evidence type="ECO:0000313" key="12">
    <source>
        <dbReference type="Proteomes" id="UP000183107"/>
    </source>
</evidence>
<dbReference type="SMART" id="SM00363">
    <property type="entry name" value="S4"/>
    <property type="match status" value="1"/>
</dbReference>
<dbReference type="NCBIfam" id="NF007976">
    <property type="entry name" value="PRK10700.1"/>
    <property type="match status" value="1"/>
</dbReference>
<keyword evidence="4 8" id="KW-0413">Isomerase</keyword>
<name>A0A1I5F0C9_9PROT</name>
<organism evidence="11 12">
    <name type="scientific">Nitrosospira briensis</name>
    <dbReference type="NCBI Taxonomy" id="35799"/>
    <lineage>
        <taxon>Bacteria</taxon>
        <taxon>Pseudomonadati</taxon>
        <taxon>Pseudomonadota</taxon>
        <taxon>Betaproteobacteria</taxon>
        <taxon>Nitrosomonadales</taxon>
        <taxon>Nitrosomonadaceae</taxon>
        <taxon>Nitrosospira</taxon>
    </lineage>
</organism>
<reference evidence="12" key="1">
    <citation type="submission" date="2016-10" db="EMBL/GenBank/DDBJ databases">
        <authorList>
            <person name="Varghese N."/>
        </authorList>
    </citation>
    <scope>NUCLEOTIDE SEQUENCE [LARGE SCALE GENOMIC DNA]</scope>
    <source>
        <strain evidence="12">Nsp8</strain>
    </source>
</reference>
<keyword evidence="3 7" id="KW-0694">RNA-binding</keyword>
<feature type="domain" description="RNA-binding S4" evidence="10">
    <location>
        <begin position="55"/>
        <end position="111"/>
    </location>
</feature>
<dbReference type="Pfam" id="PF01479">
    <property type="entry name" value="S4"/>
    <property type="match status" value="1"/>
</dbReference>
<comment type="similarity">
    <text evidence="1 8">Belongs to the pseudouridine synthase RsuA family.</text>
</comment>
<dbReference type="InterPro" id="IPR050343">
    <property type="entry name" value="RsuA_PseudoU_synthase"/>
</dbReference>
<evidence type="ECO:0000256" key="1">
    <source>
        <dbReference type="ARBA" id="ARBA00008348"/>
    </source>
</evidence>
<dbReference type="PROSITE" id="PS50889">
    <property type="entry name" value="S4"/>
    <property type="match status" value="1"/>
</dbReference>
<dbReference type="Pfam" id="PF00849">
    <property type="entry name" value="PseudoU_synth_2"/>
    <property type="match status" value="1"/>
</dbReference>
<dbReference type="PANTHER" id="PTHR47683:SF3">
    <property type="entry name" value="RIBOSOMAL LARGE SUBUNIT PSEUDOURIDINE SYNTHASE B"/>
    <property type="match status" value="1"/>
</dbReference>
<dbReference type="InterPro" id="IPR020103">
    <property type="entry name" value="PsdUridine_synth_cat_dom_sf"/>
</dbReference>
<dbReference type="FunFam" id="3.30.70.580:FF:000009">
    <property type="entry name" value="Pseudouridine synthase"/>
    <property type="match status" value="1"/>
</dbReference>
<dbReference type="Gene3D" id="3.30.70.580">
    <property type="entry name" value="Pseudouridine synthase I, catalytic domain, N-terminal subdomain"/>
    <property type="match status" value="1"/>
</dbReference>
<evidence type="ECO:0000256" key="5">
    <source>
        <dbReference type="ARBA" id="ARBA00036944"/>
    </source>
</evidence>
<dbReference type="CDD" id="cd00165">
    <property type="entry name" value="S4"/>
    <property type="match status" value="1"/>
</dbReference>
<keyword evidence="2" id="KW-0698">rRNA processing</keyword>
<proteinExistence type="inferred from homology"/>
<dbReference type="Gene3D" id="3.10.290.10">
    <property type="entry name" value="RNA-binding S4 domain"/>
    <property type="match status" value="1"/>
</dbReference>
<evidence type="ECO:0000259" key="10">
    <source>
        <dbReference type="SMART" id="SM00363"/>
    </source>
</evidence>
<dbReference type="InterPro" id="IPR042092">
    <property type="entry name" value="PsdUridine_s_RsuA/RluB/E/F_cat"/>
</dbReference>
<dbReference type="AlphaFoldDB" id="A0A1I5F0C9"/>
<dbReference type="PANTHER" id="PTHR47683">
    <property type="entry name" value="PSEUDOURIDINE SYNTHASE FAMILY PROTEIN-RELATED"/>
    <property type="match status" value="1"/>
</dbReference>
<gene>
    <name evidence="11" type="ORF">SAMN05216386_2826</name>
</gene>
<dbReference type="InterPro" id="IPR036986">
    <property type="entry name" value="S4_RNA-bd_sf"/>
</dbReference>
<dbReference type="InterPro" id="IPR000748">
    <property type="entry name" value="PsdUridine_synth_RsuA/RluB/E/F"/>
</dbReference>